<reference evidence="1" key="1">
    <citation type="submission" date="2023-08" db="EMBL/GenBank/DDBJ databases">
        <title>Black Yeasts Isolated from many extreme environments.</title>
        <authorList>
            <person name="Coleine C."/>
            <person name="Stajich J.E."/>
            <person name="Selbmann L."/>
        </authorList>
    </citation>
    <scope>NUCLEOTIDE SEQUENCE</scope>
    <source>
        <strain evidence="1">CCFEE 5401</strain>
    </source>
</reference>
<evidence type="ECO:0000313" key="1">
    <source>
        <dbReference type="EMBL" id="KAK5117952.1"/>
    </source>
</evidence>
<dbReference type="Proteomes" id="UP001310890">
    <property type="component" value="Unassembled WGS sequence"/>
</dbReference>
<proteinExistence type="predicted"/>
<dbReference type="AlphaFoldDB" id="A0AAN7YTU9"/>
<organism evidence="1 2">
    <name type="scientific">Meristemomyces frigidus</name>
    <dbReference type="NCBI Taxonomy" id="1508187"/>
    <lineage>
        <taxon>Eukaryota</taxon>
        <taxon>Fungi</taxon>
        <taxon>Dikarya</taxon>
        <taxon>Ascomycota</taxon>
        <taxon>Pezizomycotina</taxon>
        <taxon>Dothideomycetes</taxon>
        <taxon>Dothideomycetidae</taxon>
        <taxon>Mycosphaerellales</taxon>
        <taxon>Teratosphaeriaceae</taxon>
        <taxon>Meristemomyces</taxon>
    </lineage>
</organism>
<gene>
    <name evidence="1" type="ORF">LTR62_003996</name>
</gene>
<name>A0AAN7YTU9_9PEZI</name>
<sequence length="1002" mass="110754">MLRCCQPGAILRVPQFRLPHIPRWPLPLSGRVGTIHAYATITTTGRHPNESSDLADRNISSYPVLEDKNDVRSWAPVLETCLPPQLRLPQYQHVNAGVRDGVDKARIISNALGRPGSKVGVDLLYDLGVNQERWEAVVWLVKSIVDSLGGTAPIEPLSSPVPSLWHGSKSLAELTDASIEVPVSTAAQPTASIIGCLDMSDPRGLVTSASLVSDETSALRRDALGTIWRSLGAMIIASTNGAVRPEVLEIIAYLHHSGIMPASIYSRKPRDDESAIQQPPTLHLLSSRILSSLSDAAWRAHEKSVLEQARATGYSFMPLRPEIPGSAYRVRVPGLRAEIWLELILWSCLHGEWMQEGLAILDEIYNQSKPPWRPISWRAVLPTGLGFSKDWDKLNYTFNTQAPNTMDQHPGVHDVKRSISSEVMNAYVDALLSELDDGQDDRYMPTMDALTHLNKAQAFLDRSDLKLGGGSWDAVMLRFFDSRAEDVDNTSLFRALLRLSPGFGGEVKSSNTQQLPSYVRDGSAAAIGIGHQILQGQIKAGSVKEAFSTVIAMRDHTDHNKKRSIADFFRSAVSKESQLRQSPLFTGNYDPIDYPAFQVQIPSTILGQLLELATTSNEFAYAKWLLYSDEVDGPLIPESLYSDDAITPAIVHLATASRDGALLGRVVQACAEHNKVSNAGSTLSYLVLVSFFGAQVSLRRWDAARKILQALSAHEGSENSVNTLVLLARAMILLPSGTTNQGTMPSEDMLAATSLFQSILERKFAILEGGTIRNLDEGLRTLGTILATLNTTWYDLFKPLLSGHFPFRLRVESFNTILEAVAESRGATAAAHLLTTFWPWAKRNARKEKEAADSARNRHKDRPRTDHEQYRTVIRLSGINDHSLVMYKGVNANQQSIRIVLRCALAEISRDIENAEVAQERVPAGMSVADLHKKLANSDGKIKPLDVVVWALRALRDLGMVWEDVLMELEDGLSDQQLRRLRKQVPHLFTPQGFTKRQTTYA</sequence>
<comment type="caution">
    <text evidence="1">The sequence shown here is derived from an EMBL/GenBank/DDBJ whole genome shotgun (WGS) entry which is preliminary data.</text>
</comment>
<protein>
    <submittedName>
        <fullName evidence="1">Uncharacterized protein</fullName>
    </submittedName>
</protein>
<accession>A0AAN7YTU9</accession>
<dbReference type="EMBL" id="JAVRRL010000003">
    <property type="protein sequence ID" value="KAK5117952.1"/>
    <property type="molecule type" value="Genomic_DNA"/>
</dbReference>
<evidence type="ECO:0000313" key="2">
    <source>
        <dbReference type="Proteomes" id="UP001310890"/>
    </source>
</evidence>